<dbReference type="Proteomes" id="UP000077961">
    <property type="component" value="Unassembled WGS sequence"/>
</dbReference>
<sequence>MTPPSLGNDSRPFVRPHPFSEYLNKEFHQILALSSSTSLMIEQAQIVLQTGHPCFRFDMSGGASSKGQSGPFRRNQRAK</sequence>
<protein>
    <submittedName>
        <fullName evidence="3">Uncharacterized protein</fullName>
    </submittedName>
</protein>
<dbReference type="AlphaFoldDB" id="A0A1A9NHI5"/>
<keyword evidence="4" id="KW-1185">Reference proteome</keyword>
<reference evidence="4 5" key="1">
    <citation type="submission" date="2016-04" db="EMBL/GenBank/DDBJ databases">
        <title>Reclassification of Paraburkholderia panaciterrae (Farh et al. 2015) Dobritsa &amp; Samadpour 2016 as a later homotypic synonym of Paraburkholderia ginsengiterrae (Farh et al. 2015) Dobritsa &amp; Samadpour 2016.</title>
        <authorList>
            <person name="Dobritsa A.P."/>
            <person name="Kutumbaka K."/>
            <person name="Samadpour M."/>
        </authorList>
    </citation>
    <scope>NUCLEOTIDE SEQUENCE [LARGE SCALE GENOMIC DNA]</scope>
    <source>
        <strain evidence="3 5">DCY85</strain>
        <strain evidence="2 4">DCY85-1</strain>
    </source>
</reference>
<evidence type="ECO:0000256" key="1">
    <source>
        <dbReference type="SAM" id="MobiDB-lite"/>
    </source>
</evidence>
<dbReference type="EMBL" id="LXJZ01000176">
    <property type="protein sequence ID" value="OAJ58384.1"/>
    <property type="molecule type" value="Genomic_DNA"/>
</dbReference>
<evidence type="ECO:0000313" key="5">
    <source>
        <dbReference type="Proteomes" id="UP000078116"/>
    </source>
</evidence>
<feature type="region of interest" description="Disordered" evidence="1">
    <location>
        <begin position="58"/>
        <end position="79"/>
    </location>
</feature>
<proteinExistence type="predicted"/>
<dbReference type="Proteomes" id="UP000078116">
    <property type="component" value="Unassembled WGS sequence"/>
</dbReference>
<gene>
    <name evidence="2" type="ORF">A6V36_05525</name>
    <name evidence="3" type="ORF">A6V37_13545</name>
</gene>
<evidence type="ECO:0000313" key="4">
    <source>
        <dbReference type="Proteomes" id="UP000077961"/>
    </source>
</evidence>
<dbReference type="EMBL" id="LXKA01000022">
    <property type="protein sequence ID" value="OAJ65604.1"/>
    <property type="molecule type" value="Genomic_DNA"/>
</dbReference>
<organism evidence="3 5">
    <name type="scientific">Paraburkholderia ginsengiterrae</name>
    <dbReference type="NCBI Taxonomy" id="1462993"/>
    <lineage>
        <taxon>Bacteria</taxon>
        <taxon>Pseudomonadati</taxon>
        <taxon>Pseudomonadota</taxon>
        <taxon>Betaproteobacteria</taxon>
        <taxon>Burkholderiales</taxon>
        <taxon>Burkholderiaceae</taxon>
        <taxon>Paraburkholderia</taxon>
    </lineage>
</organism>
<evidence type="ECO:0000313" key="3">
    <source>
        <dbReference type="EMBL" id="OAJ65604.1"/>
    </source>
</evidence>
<evidence type="ECO:0000313" key="2">
    <source>
        <dbReference type="EMBL" id="OAJ58384.1"/>
    </source>
</evidence>
<name>A0A1A9NHI5_9BURK</name>
<comment type="caution">
    <text evidence="3">The sequence shown here is derived from an EMBL/GenBank/DDBJ whole genome shotgun (WGS) entry which is preliminary data.</text>
</comment>
<accession>A0A1A9NHI5</accession>